<feature type="transmembrane region" description="Helical" evidence="2">
    <location>
        <begin position="7"/>
        <end position="25"/>
    </location>
</feature>
<feature type="transmembrane region" description="Helical" evidence="2">
    <location>
        <begin position="107"/>
        <end position="126"/>
    </location>
</feature>
<feature type="transmembrane region" description="Helical" evidence="2">
    <location>
        <begin position="45"/>
        <end position="66"/>
    </location>
</feature>
<gene>
    <name evidence="3" type="ORF">ATJ78_0064</name>
</gene>
<evidence type="ECO:0008006" key="5">
    <source>
        <dbReference type="Google" id="ProtNLM"/>
    </source>
</evidence>
<evidence type="ECO:0000313" key="4">
    <source>
        <dbReference type="Proteomes" id="UP000221369"/>
    </source>
</evidence>
<name>A0A2A9DR50_9MICO</name>
<feature type="transmembrane region" description="Helical" evidence="2">
    <location>
        <begin position="78"/>
        <end position="95"/>
    </location>
</feature>
<feature type="transmembrane region" description="Helical" evidence="2">
    <location>
        <begin position="174"/>
        <end position="199"/>
    </location>
</feature>
<feature type="region of interest" description="Disordered" evidence="1">
    <location>
        <begin position="260"/>
        <end position="312"/>
    </location>
</feature>
<keyword evidence="2" id="KW-0812">Transmembrane</keyword>
<dbReference type="RefSeq" id="WP_156088581.1">
    <property type="nucleotide sequence ID" value="NZ_PDJE01000001.1"/>
</dbReference>
<reference evidence="3 4" key="1">
    <citation type="submission" date="2017-10" db="EMBL/GenBank/DDBJ databases">
        <title>Sequencing the genomes of 1000 actinobacteria strains.</title>
        <authorList>
            <person name="Klenk H.-P."/>
        </authorList>
    </citation>
    <scope>NUCLEOTIDE SEQUENCE [LARGE SCALE GENOMIC DNA]</scope>
    <source>
        <strain evidence="3 4">DSM 21798</strain>
    </source>
</reference>
<evidence type="ECO:0000256" key="1">
    <source>
        <dbReference type="SAM" id="MobiDB-lite"/>
    </source>
</evidence>
<dbReference type="NCBIfam" id="NF038065">
    <property type="entry name" value="Pr6Pr"/>
    <property type="match status" value="1"/>
</dbReference>
<feature type="transmembrane region" description="Helical" evidence="2">
    <location>
        <begin position="138"/>
        <end position="154"/>
    </location>
</feature>
<sequence length="312" mass="33870">MRTREGAVRAAIALPIVLALGYELVRTAGLLEVSVLENLIDYVSYFTTLSNVVAAATLGVGAVIAVRAEEDPEWYGQLVVASIAYTMTTFAVYNISLRPVSTAPDSWANEVLHVAGPLSMAVWWAVSPHRRTVRWRSILTVLAVPSVWLGYTMVRGELVGWYPYDFLDPRNAGGLAAVVGYVLVAVGIICACAVLAVAVSRPRPSWFVAVQRHGRQQLISARRALGTEHLAPAGRAQQQSRRRTDAVGLGLRLVGDDVPFGRGDSGHEPLNIGHGPPRGRTRSAERRRVQHNVHSRVNARRGAPVPARSPSR</sequence>
<dbReference type="AlphaFoldDB" id="A0A2A9DR50"/>
<keyword evidence="4" id="KW-1185">Reference proteome</keyword>
<accession>A0A2A9DR50</accession>
<feature type="compositionally biased region" description="Basic residues" evidence="1">
    <location>
        <begin position="288"/>
        <end position="299"/>
    </location>
</feature>
<protein>
    <recommendedName>
        <fullName evidence="5">FAR-17a/AIG1-like protein</fullName>
    </recommendedName>
</protein>
<evidence type="ECO:0000313" key="3">
    <source>
        <dbReference type="EMBL" id="PFG29168.1"/>
    </source>
</evidence>
<proteinExistence type="predicted"/>
<organism evidence="3 4">
    <name type="scientific">Paramicrobacterium agarici</name>
    <dbReference type="NCBI Taxonomy" id="630514"/>
    <lineage>
        <taxon>Bacteria</taxon>
        <taxon>Bacillati</taxon>
        <taxon>Actinomycetota</taxon>
        <taxon>Actinomycetes</taxon>
        <taxon>Micrococcales</taxon>
        <taxon>Microbacteriaceae</taxon>
        <taxon>Paramicrobacterium</taxon>
    </lineage>
</organism>
<dbReference type="InterPro" id="IPR049713">
    <property type="entry name" value="Pr6Pr-like"/>
</dbReference>
<keyword evidence="2" id="KW-0472">Membrane</keyword>
<comment type="caution">
    <text evidence="3">The sequence shown here is derived from an EMBL/GenBank/DDBJ whole genome shotgun (WGS) entry which is preliminary data.</text>
</comment>
<dbReference type="EMBL" id="PDJE01000001">
    <property type="protein sequence ID" value="PFG29168.1"/>
    <property type="molecule type" value="Genomic_DNA"/>
</dbReference>
<keyword evidence="2" id="KW-1133">Transmembrane helix</keyword>
<evidence type="ECO:0000256" key="2">
    <source>
        <dbReference type="SAM" id="Phobius"/>
    </source>
</evidence>
<dbReference type="Proteomes" id="UP000221369">
    <property type="component" value="Unassembled WGS sequence"/>
</dbReference>